<feature type="domain" description="C3H1-type" evidence="6">
    <location>
        <begin position="439"/>
        <end position="465"/>
    </location>
</feature>
<gene>
    <name evidence="7" type="ORF">EGYM00163_LOCUS29993</name>
</gene>
<dbReference type="GO" id="GO:0005654">
    <property type="term" value="C:nucleoplasm"/>
    <property type="evidence" value="ECO:0007669"/>
    <property type="project" value="TreeGrafter"/>
</dbReference>
<accession>A0A7S4LBP9</accession>
<dbReference type="GO" id="GO:0043484">
    <property type="term" value="P:regulation of RNA splicing"/>
    <property type="evidence" value="ECO:0007669"/>
    <property type="project" value="TreeGrafter"/>
</dbReference>
<feature type="domain" description="C3H1-type" evidence="6">
    <location>
        <begin position="215"/>
        <end position="241"/>
    </location>
</feature>
<reference evidence="7" key="1">
    <citation type="submission" date="2021-01" db="EMBL/GenBank/DDBJ databases">
        <authorList>
            <person name="Corre E."/>
            <person name="Pelletier E."/>
            <person name="Niang G."/>
            <person name="Scheremetjew M."/>
            <person name="Finn R."/>
            <person name="Kale V."/>
            <person name="Holt S."/>
            <person name="Cochrane G."/>
            <person name="Meng A."/>
            <person name="Brown T."/>
            <person name="Cohen L."/>
        </authorList>
    </citation>
    <scope>NUCLEOTIDE SEQUENCE</scope>
    <source>
        <strain evidence="7">CCMP1594</strain>
    </source>
</reference>
<dbReference type="EMBL" id="HBJA01086090">
    <property type="protein sequence ID" value="CAE0818825.1"/>
    <property type="molecule type" value="Transcribed_RNA"/>
</dbReference>
<keyword evidence="3 5" id="KW-0863">Zinc-finger</keyword>
<keyword evidence="4 5" id="KW-0862">Zinc</keyword>
<keyword evidence="2" id="KW-0677">Repeat</keyword>
<organism evidence="7">
    <name type="scientific">Eutreptiella gymnastica</name>
    <dbReference type="NCBI Taxonomy" id="73025"/>
    <lineage>
        <taxon>Eukaryota</taxon>
        <taxon>Discoba</taxon>
        <taxon>Euglenozoa</taxon>
        <taxon>Euglenida</taxon>
        <taxon>Spirocuta</taxon>
        <taxon>Euglenophyceae</taxon>
        <taxon>Eutreptiales</taxon>
        <taxon>Eutreptiaceae</taxon>
        <taxon>Eutreptiella</taxon>
    </lineage>
</organism>
<evidence type="ECO:0000259" key="6">
    <source>
        <dbReference type="PROSITE" id="PS50103"/>
    </source>
</evidence>
<protein>
    <recommendedName>
        <fullName evidence="6">C3H1-type domain-containing protein</fullName>
    </recommendedName>
</protein>
<feature type="zinc finger region" description="C3H1-type" evidence="5">
    <location>
        <begin position="295"/>
        <end position="321"/>
    </location>
</feature>
<feature type="zinc finger region" description="C3H1-type" evidence="5">
    <location>
        <begin position="96"/>
        <end position="122"/>
    </location>
</feature>
<evidence type="ECO:0000256" key="3">
    <source>
        <dbReference type="ARBA" id="ARBA00022771"/>
    </source>
</evidence>
<dbReference type="Pfam" id="PF00642">
    <property type="entry name" value="zf-CCCH"/>
    <property type="match status" value="2"/>
</dbReference>
<sequence length="592" mass="65249">MAMASAPLPSGSDVTHIEVCRKFLKGECPFRDCKFAHPERHVELTGDWVRVCLDHLQGKCNRDGMKYPCKYYHVPEHLKPYGSVQPPTTPKPPKVDRTIQLCKRFSHMACTFNDCKFAHVNDEMGLDVQDNRVTICLEWLRSGGSTCPAEKCKDYHLPSHLLGTYAPLVGTEAAVAGALAKPPTDAQPACAAHAAGQACAAGQTAAADAPSKGPPDYLDACRKYLQGQCTFSDCRFAHPEQHHLTHLKDGKLRICRTYLGQSCTSDQCPDYHLPDHLLHHDWSDPGTKKKALGAPTELDVCRRFQNGECSFSDCKFAHPEVHVSVASNGKVSVCRQFLTGQCAEAACSQYHLPDHLRHRDWNEEKHAKRPRLAGASMSPASSMAYFCPPAVDCSVPGKSNIDFQTMELDVCRKFLKGECTFRDCRFAHPYAPNLIGVSMQRLKVCRNYIQGMCKEQGCLYYHLPVHLLMEAHAFGTQRKRPMSKGTRLQCAVRSGLVIAAGRRAPMDGHILHPKCRSQRTDMSKCAQTQCEGCATVTGGGSHAGTTIWMDALPSGSVTDGGPGFRLQLKGQRSPANWILHAAQYIAHVLVQA</sequence>
<dbReference type="AlphaFoldDB" id="A0A7S4LBP9"/>
<evidence type="ECO:0000256" key="1">
    <source>
        <dbReference type="ARBA" id="ARBA00022723"/>
    </source>
</evidence>
<dbReference type="PANTHER" id="PTHR12675:SF12">
    <property type="entry name" value="PROTEIN MUSCLEBLIND"/>
    <property type="match status" value="1"/>
</dbReference>
<evidence type="ECO:0000256" key="5">
    <source>
        <dbReference type="PROSITE-ProRule" id="PRU00723"/>
    </source>
</evidence>
<feature type="zinc finger region" description="C3H1-type" evidence="5">
    <location>
        <begin position="215"/>
        <end position="241"/>
    </location>
</feature>
<dbReference type="PROSITE" id="PS50103">
    <property type="entry name" value="ZF_C3H1"/>
    <property type="match status" value="6"/>
</dbReference>
<feature type="domain" description="C3H1-type" evidence="6">
    <location>
        <begin position="96"/>
        <end position="122"/>
    </location>
</feature>
<dbReference type="SMART" id="SM00356">
    <property type="entry name" value="ZnF_C3H1"/>
    <property type="match status" value="10"/>
</dbReference>
<dbReference type="Gene3D" id="3.30.1370.210">
    <property type="match status" value="5"/>
</dbReference>
<feature type="zinc finger region" description="C3H1-type" evidence="5">
    <location>
        <begin position="439"/>
        <end position="465"/>
    </location>
</feature>
<dbReference type="GO" id="GO:0003723">
    <property type="term" value="F:RNA binding"/>
    <property type="evidence" value="ECO:0007669"/>
    <property type="project" value="TreeGrafter"/>
</dbReference>
<dbReference type="Pfam" id="PF22628">
    <property type="entry name" value="zf-CCCH_10"/>
    <property type="match status" value="1"/>
</dbReference>
<dbReference type="InterPro" id="IPR054429">
    <property type="entry name" value="Znf-CCCH_Muscleblind-like"/>
</dbReference>
<proteinExistence type="predicted"/>
<feature type="zinc finger region" description="C3H1-type" evidence="5">
    <location>
        <begin position="15"/>
        <end position="40"/>
    </location>
</feature>
<dbReference type="PANTHER" id="PTHR12675">
    <property type="entry name" value="MUSCLEBLIND-LIKE PROTEIN"/>
    <property type="match status" value="1"/>
</dbReference>
<name>A0A7S4LBP9_9EUGL</name>
<feature type="domain" description="C3H1-type" evidence="6">
    <location>
        <begin position="295"/>
        <end position="321"/>
    </location>
</feature>
<evidence type="ECO:0000313" key="7">
    <source>
        <dbReference type="EMBL" id="CAE0818825.1"/>
    </source>
</evidence>
<dbReference type="InterPro" id="IPR000571">
    <property type="entry name" value="Znf_CCCH"/>
</dbReference>
<feature type="domain" description="C3H1-type" evidence="6">
    <location>
        <begin position="15"/>
        <end position="40"/>
    </location>
</feature>
<keyword evidence="1 5" id="KW-0479">Metal-binding</keyword>
<dbReference type="GO" id="GO:0008270">
    <property type="term" value="F:zinc ion binding"/>
    <property type="evidence" value="ECO:0007669"/>
    <property type="project" value="UniProtKB-KW"/>
</dbReference>
<evidence type="ECO:0000256" key="4">
    <source>
        <dbReference type="ARBA" id="ARBA00022833"/>
    </source>
</evidence>
<dbReference type="GO" id="GO:0005737">
    <property type="term" value="C:cytoplasm"/>
    <property type="evidence" value="ECO:0007669"/>
    <property type="project" value="TreeGrafter"/>
</dbReference>
<evidence type="ECO:0000256" key="2">
    <source>
        <dbReference type="ARBA" id="ARBA00022737"/>
    </source>
</evidence>
<feature type="zinc finger region" description="C3H1-type" evidence="5">
    <location>
        <begin position="405"/>
        <end position="431"/>
    </location>
</feature>
<feature type="domain" description="C3H1-type" evidence="6">
    <location>
        <begin position="405"/>
        <end position="431"/>
    </location>
</feature>